<dbReference type="STRING" id="269796.Rru_A2621"/>
<dbReference type="EMBL" id="CP000230">
    <property type="protein sequence ID" value="ABC23418.1"/>
    <property type="molecule type" value="Genomic_DNA"/>
</dbReference>
<dbReference type="PhylomeDB" id="Q2RR27"/>
<dbReference type="KEGG" id="rru:Rru_A2621"/>
<dbReference type="InterPro" id="IPR002142">
    <property type="entry name" value="Peptidase_S49"/>
</dbReference>
<sequence>MRFIGKALLVVFAVVGILASVLIVSGAVALSSFIGKDEPLPTKLVLDLDASGSFSEDGGALPGLGFLSGEGERPSLRAVTEGLIAAASDPTVKGLMVRIGEGSLGMAQAQELRQAILAFRASGKPSIAYAETIGEFGQGTVPYYLASAVEDVWLQPSGMLGTTGFAVRMPFVRKLLDDLGILPQFIARKEFKDAAATATQYGMSPAQEISFGALVQGWSGQVVRAVAEARGLSEDQVRGLIDRSPLLAAEALESGLIDRLGYPDEARKAMGERAGTDEHLSVGQYAERQAKAKPAPGAKGLALIAASGPIVTGDGKVSPFDGKEIDARALAATIDSAVDDAGVAAIVLRIDSPGGSYVGSDLVWRAVSRARQHGLPVIASMGDVAASGGYYMAMGANKIVAQPGTLTGSIGVVAGKFTIAKASEDLGIAWGGVEAGRNAALFSLTDPFDEAGQRRMDQILDAIYADFTGKAAAGRGLSPEAIEEAARGRVWTGEDALAHGLVDALGGLQTAIELARTEAGLDPHAPLAITVYPKREGPEWLLRALMSAEQIGGVRSVRAALGLVSGLSSELAPTIDGLRATSAGPLAMPVIGR</sequence>
<dbReference type="InterPro" id="IPR047217">
    <property type="entry name" value="S49_SppA_67K_type_N"/>
</dbReference>
<evidence type="ECO:0000256" key="3">
    <source>
        <dbReference type="ARBA" id="ARBA00022801"/>
    </source>
</evidence>
<evidence type="ECO:0000313" key="8">
    <source>
        <dbReference type="Proteomes" id="UP000001929"/>
    </source>
</evidence>
<keyword evidence="2" id="KW-0645">Protease</keyword>
<dbReference type="AlphaFoldDB" id="Q2RR27"/>
<dbReference type="PANTHER" id="PTHR33209:SF1">
    <property type="entry name" value="PEPTIDASE S49 DOMAIN-CONTAINING PROTEIN"/>
    <property type="match status" value="1"/>
</dbReference>
<keyword evidence="8" id="KW-1185">Reference proteome</keyword>
<feature type="domain" description="Peptidase S49" evidence="6">
    <location>
        <begin position="370"/>
        <end position="521"/>
    </location>
</feature>
<dbReference type="HOGENOM" id="CLU_008856_1_0_5"/>
<dbReference type="PANTHER" id="PTHR33209">
    <property type="entry name" value="PROTEASE 4"/>
    <property type="match status" value="1"/>
</dbReference>
<proteinExistence type="inferred from homology"/>
<dbReference type="GO" id="GO:0008236">
    <property type="term" value="F:serine-type peptidase activity"/>
    <property type="evidence" value="ECO:0007669"/>
    <property type="project" value="UniProtKB-KW"/>
</dbReference>
<dbReference type="CDD" id="cd07023">
    <property type="entry name" value="S49_Sppa_N_C"/>
    <property type="match status" value="1"/>
</dbReference>
<evidence type="ECO:0000256" key="2">
    <source>
        <dbReference type="ARBA" id="ARBA00022670"/>
    </source>
</evidence>
<accession>Q2RR27</accession>
<protein>
    <submittedName>
        <fullName evidence="7">Peptidase S49</fullName>
    </submittedName>
</protein>
<dbReference type="RefSeq" id="WP_011390371.1">
    <property type="nucleotide sequence ID" value="NC_007643.1"/>
</dbReference>
<dbReference type="GO" id="GO:0016020">
    <property type="term" value="C:membrane"/>
    <property type="evidence" value="ECO:0007669"/>
    <property type="project" value="InterPro"/>
</dbReference>
<dbReference type="Pfam" id="PF01343">
    <property type="entry name" value="Peptidase_S49"/>
    <property type="match status" value="2"/>
</dbReference>
<dbReference type="Proteomes" id="UP000001929">
    <property type="component" value="Chromosome"/>
</dbReference>
<evidence type="ECO:0000313" key="7">
    <source>
        <dbReference type="EMBL" id="ABC23418.1"/>
    </source>
</evidence>
<evidence type="ECO:0000256" key="4">
    <source>
        <dbReference type="ARBA" id="ARBA00022825"/>
    </source>
</evidence>
<feature type="active site" description="Proton donor/acceptor" evidence="5">
    <location>
        <position position="192"/>
    </location>
</feature>
<name>Q2RR27_RHORT</name>
<dbReference type="InterPro" id="IPR004634">
    <property type="entry name" value="Pept_S49_pIV"/>
</dbReference>
<evidence type="ECO:0000259" key="6">
    <source>
        <dbReference type="Pfam" id="PF01343"/>
    </source>
</evidence>
<feature type="domain" description="Peptidase S49" evidence="6">
    <location>
        <begin position="119"/>
        <end position="274"/>
    </location>
</feature>
<keyword evidence="4" id="KW-0720">Serine protease</keyword>
<dbReference type="InterPro" id="IPR047272">
    <property type="entry name" value="S49_SppA_C"/>
</dbReference>
<organism evidence="7 8">
    <name type="scientific">Rhodospirillum rubrum (strain ATCC 11170 / ATH 1.1.1 / DSM 467 / LMG 4362 / NCIMB 8255 / S1)</name>
    <dbReference type="NCBI Taxonomy" id="269796"/>
    <lineage>
        <taxon>Bacteria</taxon>
        <taxon>Pseudomonadati</taxon>
        <taxon>Pseudomonadota</taxon>
        <taxon>Alphaproteobacteria</taxon>
        <taxon>Rhodospirillales</taxon>
        <taxon>Rhodospirillaceae</taxon>
        <taxon>Rhodospirillum</taxon>
    </lineage>
</organism>
<dbReference type="Gene3D" id="3.90.226.10">
    <property type="entry name" value="2-enoyl-CoA Hydratase, Chain A, domain 1"/>
    <property type="match status" value="3"/>
</dbReference>
<gene>
    <name evidence="7" type="ordered locus">Rru_A2621</name>
</gene>
<evidence type="ECO:0000256" key="1">
    <source>
        <dbReference type="ARBA" id="ARBA00008683"/>
    </source>
</evidence>
<dbReference type="GO" id="GO:0006465">
    <property type="term" value="P:signal peptide processing"/>
    <property type="evidence" value="ECO:0007669"/>
    <property type="project" value="InterPro"/>
</dbReference>
<dbReference type="SUPFAM" id="SSF52096">
    <property type="entry name" value="ClpP/crotonase"/>
    <property type="match status" value="2"/>
</dbReference>
<evidence type="ECO:0000256" key="5">
    <source>
        <dbReference type="PIRSR" id="PIRSR001217-1"/>
    </source>
</evidence>
<comment type="similarity">
    <text evidence="1">Belongs to the peptidase S49 family.</text>
</comment>
<dbReference type="PIRSF" id="PIRSF001217">
    <property type="entry name" value="Protease_4_SppA"/>
    <property type="match status" value="1"/>
</dbReference>
<dbReference type="EnsemblBacteria" id="ABC23418">
    <property type="protein sequence ID" value="ABC23418"/>
    <property type="gene ID" value="Rru_A2621"/>
</dbReference>
<dbReference type="InterPro" id="IPR029045">
    <property type="entry name" value="ClpP/crotonase-like_dom_sf"/>
</dbReference>
<dbReference type="PATRIC" id="fig|269796.9.peg.2731"/>
<keyword evidence="3" id="KW-0378">Hydrolase</keyword>
<dbReference type="eggNOG" id="COG0616">
    <property type="taxonomic scope" value="Bacteria"/>
</dbReference>
<dbReference type="CDD" id="cd07018">
    <property type="entry name" value="S49_SppA_67K_type"/>
    <property type="match status" value="1"/>
</dbReference>
<reference evidence="7 8" key="1">
    <citation type="journal article" date="2011" name="Stand. Genomic Sci.">
        <title>Complete genome sequence of Rhodospirillum rubrum type strain (S1).</title>
        <authorList>
            <person name="Munk A.C."/>
            <person name="Copeland A."/>
            <person name="Lucas S."/>
            <person name="Lapidus A."/>
            <person name="Del Rio T.G."/>
            <person name="Barry K."/>
            <person name="Detter J.C."/>
            <person name="Hammon N."/>
            <person name="Israni S."/>
            <person name="Pitluck S."/>
            <person name="Brettin T."/>
            <person name="Bruce D."/>
            <person name="Han C."/>
            <person name="Tapia R."/>
            <person name="Gilna P."/>
            <person name="Schmutz J."/>
            <person name="Larimer F."/>
            <person name="Land M."/>
            <person name="Kyrpides N.C."/>
            <person name="Mavromatis K."/>
            <person name="Richardson P."/>
            <person name="Rohde M."/>
            <person name="Goker M."/>
            <person name="Klenk H.P."/>
            <person name="Zhang Y."/>
            <person name="Roberts G.P."/>
            <person name="Reslewic S."/>
            <person name="Schwartz D.C."/>
        </authorList>
    </citation>
    <scope>NUCLEOTIDE SEQUENCE [LARGE SCALE GENOMIC DNA]</scope>
    <source>
        <strain evidence="8">ATCC 11170 / ATH 1.1.1 / DSM 467 / LMG 4362 / NCIMB 8255 / S1</strain>
    </source>
</reference>
<feature type="active site" description="Nucleophile" evidence="5">
    <location>
        <position position="387"/>
    </location>
</feature>